<comment type="caution">
    <text evidence="1">The sequence shown here is derived from an EMBL/GenBank/DDBJ whole genome shotgun (WGS) entry which is preliminary data.</text>
</comment>
<organism evidence="1 2">
    <name type="scientific">Pseudonocardia xishanensis</name>
    <dbReference type="NCBI Taxonomy" id="630995"/>
    <lineage>
        <taxon>Bacteria</taxon>
        <taxon>Bacillati</taxon>
        <taxon>Actinomycetota</taxon>
        <taxon>Actinomycetes</taxon>
        <taxon>Pseudonocardiales</taxon>
        <taxon>Pseudonocardiaceae</taxon>
        <taxon>Pseudonocardia</taxon>
    </lineage>
</organism>
<sequence>MAAGSVVRGRRYRASEARVAPLLLWLTRLLAEEHDEPAPRGTGFAPLLDVVGRRSSYTAAALRGEVDRVLAARPGHRNQTLNAAAFALGQLVGGGLLPEGLATAALAEASAAVGLPAAEAHRTDPLRPDRGDALPPPRTLGRTAVTRRRTAKDILNGLDADRRLAILHNDDQTTAQGWDADPTPLTPRRLVPPFPVDALPTWVADMVMAVAEFTQTPLDLPGCLALAALSTAAGGRAEIEIRPGWREPLNLYTVVAMPPDSRKSAVFAAMTAPLLEAERQLIDQARPRIVEAELARKMAAKEAERRTIEATNVRDPDARVEALNAAAEYTLEAEKPVPALPCLIADDVTTEAAASLLAEQRGRLAVLSAEGGIFSTFAGRYSSGVPNLEAFLKGHAGDLLRVDRKGRPAEHVEAPALTLGLALQPEVLQDIARMPGFRGRGLLARILYSLPENTVGRRQVGAPAVPAPIDKTYTSRLTRLVMLLADRDEPQRLRLSREADREVLDLERHLEPRLAPHADLAHMTDWASKLNGAIARLAGLAVPCRRHPDWLG</sequence>
<evidence type="ECO:0000313" key="2">
    <source>
        <dbReference type="Proteomes" id="UP001501598"/>
    </source>
</evidence>
<accession>A0ABP8RDL9</accession>
<evidence type="ECO:0008006" key="3">
    <source>
        <dbReference type="Google" id="ProtNLM"/>
    </source>
</evidence>
<evidence type="ECO:0000313" key="1">
    <source>
        <dbReference type="EMBL" id="GAA4535849.1"/>
    </source>
</evidence>
<proteinExistence type="predicted"/>
<name>A0ABP8RDL9_9PSEU</name>
<protein>
    <recommendedName>
        <fullName evidence="3">DUF3987 domain-containing protein</fullName>
    </recommendedName>
</protein>
<gene>
    <name evidence="1" type="ORF">GCM10023175_01990</name>
</gene>
<dbReference type="Pfam" id="PF13148">
    <property type="entry name" value="DUF3987"/>
    <property type="match status" value="1"/>
</dbReference>
<keyword evidence="2" id="KW-1185">Reference proteome</keyword>
<reference evidence="2" key="1">
    <citation type="journal article" date="2019" name="Int. J. Syst. Evol. Microbiol.">
        <title>The Global Catalogue of Microorganisms (GCM) 10K type strain sequencing project: providing services to taxonomists for standard genome sequencing and annotation.</title>
        <authorList>
            <consortium name="The Broad Institute Genomics Platform"/>
            <consortium name="The Broad Institute Genome Sequencing Center for Infectious Disease"/>
            <person name="Wu L."/>
            <person name="Ma J."/>
        </authorList>
    </citation>
    <scope>NUCLEOTIDE SEQUENCE [LARGE SCALE GENOMIC DNA]</scope>
    <source>
        <strain evidence="2">JCM 17906</strain>
    </source>
</reference>
<dbReference type="Proteomes" id="UP001501598">
    <property type="component" value="Unassembled WGS sequence"/>
</dbReference>
<dbReference type="EMBL" id="BAABGT010000003">
    <property type="protein sequence ID" value="GAA4535849.1"/>
    <property type="molecule type" value="Genomic_DNA"/>
</dbReference>
<dbReference type="InterPro" id="IPR025048">
    <property type="entry name" value="DUF3987"/>
</dbReference>